<proteinExistence type="predicted"/>
<sequence>MVFTKRSSLPLSRCQTRLRNLATFSTGSSLLLQMMEGRGRTRSNLYMGSMGQSRGHPIIKRVPTVKKLGRGSSYAQRRSFLTRNNSISTLGWTSNHRFSQTSRRLPSGIHNTSRRLPREIHNTNCPITVMAVTRWTRTMQVIRIKRGGRPSGRSRNESPNPPSIGTKRGTKPCTIWLGR</sequence>
<comment type="caution">
    <text evidence="2">The sequence shown here is derived from an EMBL/GenBank/DDBJ whole genome shotgun (WGS) entry which is preliminary data.</text>
</comment>
<gene>
    <name evidence="2" type="ORF">I3842_16G065100</name>
</gene>
<evidence type="ECO:0000313" key="2">
    <source>
        <dbReference type="EMBL" id="KAG6672581.1"/>
    </source>
</evidence>
<evidence type="ECO:0000256" key="1">
    <source>
        <dbReference type="SAM" id="MobiDB-lite"/>
    </source>
</evidence>
<reference evidence="2" key="1">
    <citation type="submission" date="2021-01" db="EMBL/GenBank/DDBJ databases">
        <authorList>
            <person name="Lovell J.T."/>
            <person name="Bentley N."/>
            <person name="Bhattarai G."/>
            <person name="Jenkins J.W."/>
            <person name="Sreedasyam A."/>
            <person name="Alarcon Y."/>
            <person name="Bock C."/>
            <person name="Boston L."/>
            <person name="Carlson J."/>
            <person name="Cervantes K."/>
            <person name="Clermont K."/>
            <person name="Krom N."/>
            <person name="Kubenka K."/>
            <person name="Mamidi S."/>
            <person name="Mattison C."/>
            <person name="Monteros M."/>
            <person name="Pisani C."/>
            <person name="Plott C."/>
            <person name="Rajasekar S."/>
            <person name="Rhein H.S."/>
            <person name="Rohla C."/>
            <person name="Song M."/>
            <person name="Hilaire R.S."/>
            <person name="Shu S."/>
            <person name="Wells L."/>
            <person name="Wang X."/>
            <person name="Webber J."/>
            <person name="Heerema R.J."/>
            <person name="Klein P."/>
            <person name="Conner P."/>
            <person name="Grauke L."/>
            <person name="Grimwood J."/>
            <person name="Schmutz J."/>
            <person name="Randall J.J."/>
        </authorList>
    </citation>
    <scope>NUCLEOTIDE SEQUENCE</scope>
    <source>
        <tissue evidence="2">Leaf</tissue>
    </source>
</reference>
<name>A0A922D4K2_CARIL</name>
<dbReference type="AlphaFoldDB" id="A0A922D4K2"/>
<organism evidence="2 3">
    <name type="scientific">Carya illinoinensis</name>
    <name type="common">Pecan</name>
    <dbReference type="NCBI Taxonomy" id="32201"/>
    <lineage>
        <taxon>Eukaryota</taxon>
        <taxon>Viridiplantae</taxon>
        <taxon>Streptophyta</taxon>
        <taxon>Embryophyta</taxon>
        <taxon>Tracheophyta</taxon>
        <taxon>Spermatophyta</taxon>
        <taxon>Magnoliopsida</taxon>
        <taxon>eudicotyledons</taxon>
        <taxon>Gunneridae</taxon>
        <taxon>Pentapetalae</taxon>
        <taxon>rosids</taxon>
        <taxon>fabids</taxon>
        <taxon>Fagales</taxon>
        <taxon>Juglandaceae</taxon>
        <taxon>Carya</taxon>
    </lineage>
</organism>
<evidence type="ECO:0000313" key="3">
    <source>
        <dbReference type="Proteomes" id="UP000811246"/>
    </source>
</evidence>
<protein>
    <submittedName>
        <fullName evidence="2">Uncharacterized protein</fullName>
    </submittedName>
</protein>
<dbReference type="Proteomes" id="UP000811246">
    <property type="component" value="Chromosome 16"/>
</dbReference>
<feature type="region of interest" description="Disordered" evidence="1">
    <location>
        <begin position="145"/>
        <end position="172"/>
    </location>
</feature>
<accession>A0A922D4K2</accession>
<dbReference type="EMBL" id="CM031840">
    <property type="protein sequence ID" value="KAG6672581.1"/>
    <property type="molecule type" value="Genomic_DNA"/>
</dbReference>